<proteinExistence type="predicted"/>
<name>A0ABC8SGV0_9AQUA</name>
<comment type="caution">
    <text evidence="1">The sequence shown here is derived from an EMBL/GenBank/DDBJ whole genome shotgun (WGS) entry which is preliminary data.</text>
</comment>
<evidence type="ECO:0000313" key="2">
    <source>
        <dbReference type="Proteomes" id="UP001642360"/>
    </source>
</evidence>
<keyword evidence="2" id="KW-1185">Reference proteome</keyword>
<dbReference type="AlphaFoldDB" id="A0ABC8SGV0"/>
<reference evidence="1 2" key="1">
    <citation type="submission" date="2024-02" db="EMBL/GenBank/DDBJ databases">
        <authorList>
            <person name="Vignale AGUSTIN F."/>
            <person name="Sosa J E."/>
            <person name="Modenutti C."/>
        </authorList>
    </citation>
    <scope>NUCLEOTIDE SEQUENCE [LARGE SCALE GENOMIC DNA]</scope>
</reference>
<protein>
    <submittedName>
        <fullName evidence="1">Uncharacterized protein</fullName>
    </submittedName>
</protein>
<organism evidence="1 2">
    <name type="scientific">Ilex paraguariensis</name>
    <name type="common">yerba mate</name>
    <dbReference type="NCBI Taxonomy" id="185542"/>
    <lineage>
        <taxon>Eukaryota</taxon>
        <taxon>Viridiplantae</taxon>
        <taxon>Streptophyta</taxon>
        <taxon>Embryophyta</taxon>
        <taxon>Tracheophyta</taxon>
        <taxon>Spermatophyta</taxon>
        <taxon>Magnoliopsida</taxon>
        <taxon>eudicotyledons</taxon>
        <taxon>Gunneridae</taxon>
        <taxon>Pentapetalae</taxon>
        <taxon>asterids</taxon>
        <taxon>campanulids</taxon>
        <taxon>Aquifoliales</taxon>
        <taxon>Aquifoliaceae</taxon>
        <taxon>Ilex</taxon>
    </lineage>
</organism>
<sequence>MFAQLLLQLQTSSFSAQSYELDDAGLRVVFEMQPVWSFASPTSELAGFTLCWPRTAIDDGGGESGESWDDGGGE</sequence>
<gene>
    <name evidence="1" type="ORF">ILEXP_LOCUS24884</name>
</gene>
<dbReference type="Proteomes" id="UP001642360">
    <property type="component" value="Unassembled WGS sequence"/>
</dbReference>
<dbReference type="EMBL" id="CAUOFW020002836">
    <property type="protein sequence ID" value="CAK9156350.1"/>
    <property type="molecule type" value="Genomic_DNA"/>
</dbReference>
<evidence type="ECO:0000313" key="1">
    <source>
        <dbReference type="EMBL" id="CAK9156350.1"/>
    </source>
</evidence>
<accession>A0ABC8SGV0</accession>